<feature type="coiled-coil region" evidence="1">
    <location>
        <begin position="51"/>
        <end position="85"/>
    </location>
</feature>
<dbReference type="AlphaFoldDB" id="A0A2G4YYX8"/>
<evidence type="ECO:0000313" key="3">
    <source>
        <dbReference type="EMBL" id="PHZ86656.1"/>
    </source>
</evidence>
<evidence type="ECO:0000256" key="1">
    <source>
        <dbReference type="SAM" id="Coils"/>
    </source>
</evidence>
<evidence type="ECO:0000256" key="2">
    <source>
        <dbReference type="SAM" id="Phobius"/>
    </source>
</evidence>
<protein>
    <submittedName>
        <fullName evidence="3">Uncharacterized protein</fullName>
    </submittedName>
</protein>
<proteinExistence type="predicted"/>
<keyword evidence="1" id="KW-0175">Coiled coil</keyword>
<keyword evidence="2" id="KW-1133">Transmembrane helix</keyword>
<dbReference type="RefSeq" id="WP_099471032.1">
    <property type="nucleotide sequence ID" value="NZ_CAXBMK010000004.1"/>
</dbReference>
<dbReference type="Proteomes" id="UP000229730">
    <property type="component" value="Unassembled WGS sequence"/>
</dbReference>
<sequence>MSLGLAHRKELQKRRAQSFWFLFKTALFFTILIGCSYYAFDTGQKIALLNVASTQEKYEQQASDLENMRLELGNTEAELTKLRNLLPNEEIQDLLGVINQKAADGIAPSRMATVIAGLSGDETCSDVSPAKRFAIITPVSQLADNSVSFYRGLITVAGTGSPTLNDDGNPEAWFDPAKPVSATFTLPGGETQEASGILPIYHSVIVNGKEYRFSIIAGRRAFADITVRSCDL</sequence>
<comment type="caution">
    <text evidence="3">The sequence shown here is derived from an EMBL/GenBank/DDBJ whole genome shotgun (WGS) entry which is preliminary data.</text>
</comment>
<reference evidence="3 4" key="1">
    <citation type="submission" date="2017-10" db="EMBL/GenBank/DDBJ databases">
        <title>Frigbacter circumglobatus gen. nov. sp. nov., isolated from sediment cultured in situ.</title>
        <authorList>
            <person name="Zhao Z."/>
        </authorList>
    </citation>
    <scope>NUCLEOTIDE SEQUENCE [LARGE SCALE GENOMIC DNA]</scope>
    <source>
        <strain evidence="3 4">ZYL</strain>
    </source>
</reference>
<name>A0A2G4YYX8_9PROT</name>
<organism evidence="3 4">
    <name type="scientific">Paremcibacter congregatus</name>
    <dbReference type="NCBI Taxonomy" id="2043170"/>
    <lineage>
        <taxon>Bacteria</taxon>
        <taxon>Pseudomonadati</taxon>
        <taxon>Pseudomonadota</taxon>
        <taxon>Alphaproteobacteria</taxon>
        <taxon>Emcibacterales</taxon>
        <taxon>Emcibacteraceae</taxon>
        <taxon>Paremcibacter</taxon>
    </lineage>
</organism>
<keyword evidence="2" id="KW-0812">Transmembrane</keyword>
<keyword evidence="2" id="KW-0472">Membrane</keyword>
<evidence type="ECO:0000313" key="4">
    <source>
        <dbReference type="Proteomes" id="UP000229730"/>
    </source>
</evidence>
<keyword evidence="4" id="KW-1185">Reference proteome</keyword>
<gene>
    <name evidence="3" type="ORF">CRD36_01920</name>
</gene>
<accession>A0A2G4YYX8</accession>
<dbReference type="EMBL" id="PDEM01000007">
    <property type="protein sequence ID" value="PHZ86656.1"/>
    <property type="molecule type" value="Genomic_DNA"/>
</dbReference>
<dbReference type="OrthoDB" id="7339473at2"/>
<feature type="transmembrane region" description="Helical" evidence="2">
    <location>
        <begin position="21"/>
        <end position="40"/>
    </location>
</feature>
<dbReference type="InParanoid" id="A0A2G4YYX8"/>